<proteinExistence type="inferred from homology"/>
<dbReference type="InterPro" id="IPR032816">
    <property type="entry name" value="VTT_dom"/>
</dbReference>
<evidence type="ECO:0000256" key="4">
    <source>
        <dbReference type="ARBA" id="ARBA00022692"/>
    </source>
</evidence>
<dbReference type="PANTHER" id="PTHR30353:SF0">
    <property type="entry name" value="TRANSMEMBRANE PROTEIN"/>
    <property type="match status" value="1"/>
</dbReference>
<keyword evidence="5 7" id="KW-1133">Transmembrane helix</keyword>
<keyword evidence="3 7" id="KW-1003">Cell membrane</keyword>
<reference evidence="9 10" key="1">
    <citation type="journal article" date="2015" name="Nature">
        <title>rRNA introns, odd ribosomes, and small enigmatic genomes across a large radiation of phyla.</title>
        <authorList>
            <person name="Brown C.T."/>
            <person name="Hug L.A."/>
            <person name="Thomas B.C."/>
            <person name="Sharon I."/>
            <person name="Castelle C.J."/>
            <person name="Singh A."/>
            <person name="Wilkins M.J."/>
            <person name="Williams K.H."/>
            <person name="Banfield J.F."/>
        </authorList>
    </citation>
    <scope>NUCLEOTIDE SEQUENCE [LARGE SCALE GENOMIC DNA]</scope>
</reference>
<dbReference type="PANTHER" id="PTHR30353">
    <property type="entry name" value="INNER MEMBRANE PROTEIN DEDA-RELATED"/>
    <property type="match status" value="1"/>
</dbReference>
<evidence type="ECO:0000313" key="9">
    <source>
        <dbReference type="EMBL" id="KKP87799.1"/>
    </source>
</evidence>
<dbReference type="EMBL" id="LBRA01000022">
    <property type="protein sequence ID" value="KKP87799.1"/>
    <property type="molecule type" value="Genomic_DNA"/>
</dbReference>
<dbReference type="GO" id="GO:0005886">
    <property type="term" value="C:plasma membrane"/>
    <property type="evidence" value="ECO:0007669"/>
    <property type="project" value="UniProtKB-SubCell"/>
</dbReference>
<dbReference type="PATRIC" id="fig|1618733.3.peg.402"/>
<dbReference type="Pfam" id="PF09335">
    <property type="entry name" value="VTT_dom"/>
    <property type="match status" value="1"/>
</dbReference>
<accession>A0A0G0D0I6</accession>
<evidence type="ECO:0000259" key="8">
    <source>
        <dbReference type="Pfam" id="PF09335"/>
    </source>
</evidence>
<evidence type="ECO:0000256" key="3">
    <source>
        <dbReference type="ARBA" id="ARBA00022475"/>
    </source>
</evidence>
<dbReference type="InterPro" id="IPR032818">
    <property type="entry name" value="DedA-like"/>
</dbReference>
<sequence length="208" mass="23594">MEYMDSIFNIDLPILIKTIGYLGVFFIIFAESGLFFGFFLPGDTLLFTAGLLASQGYFNIALLVLLIVLAAVLGDQIGYFFGKKVGPKIFTRDESFYFKKRYITDAENFYKKHGKKTIILARFIPVIRTFVPILAGVGKMHYKTFVTYNIIGGLLWGAGITLSGYFLGQKIPGIDRYLIPILLLIIFVPMLPTFFSFIYNKIKNNMLK</sequence>
<evidence type="ECO:0000256" key="7">
    <source>
        <dbReference type="RuleBase" id="RU367016"/>
    </source>
</evidence>
<gene>
    <name evidence="9" type="ORF">UR92_C0022G0006</name>
</gene>
<feature type="transmembrane region" description="Helical" evidence="7">
    <location>
        <begin position="60"/>
        <end position="82"/>
    </location>
</feature>
<protein>
    <recommendedName>
        <fullName evidence="8">VTT domain-containing protein</fullName>
    </recommendedName>
</protein>
<feature type="transmembrane region" description="Helical" evidence="7">
    <location>
        <begin position="119"/>
        <end position="138"/>
    </location>
</feature>
<comment type="caution">
    <text evidence="9">The sequence shown here is derived from an EMBL/GenBank/DDBJ whole genome shotgun (WGS) entry which is preliminary data.</text>
</comment>
<evidence type="ECO:0000256" key="6">
    <source>
        <dbReference type="ARBA" id="ARBA00023136"/>
    </source>
</evidence>
<feature type="transmembrane region" description="Helical" evidence="7">
    <location>
        <begin position="150"/>
        <end position="168"/>
    </location>
</feature>
<feature type="domain" description="VTT" evidence="8">
    <location>
        <begin position="40"/>
        <end position="165"/>
    </location>
</feature>
<name>A0A0G0D0I6_9BACT</name>
<evidence type="ECO:0000256" key="5">
    <source>
        <dbReference type="ARBA" id="ARBA00022989"/>
    </source>
</evidence>
<evidence type="ECO:0000256" key="2">
    <source>
        <dbReference type="ARBA" id="ARBA00010792"/>
    </source>
</evidence>
<comment type="subcellular location">
    <subcellularLocation>
        <location evidence="1 7">Cell membrane</location>
        <topology evidence="1 7">Multi-pass membrane protein</topology>
    </subcellularLocation>
</comment>
<comment type="similarity">
    <text evidence="2 7">Belongs to the DedA family.</text>
</comment>
<feature type="transmembrane region" description="Helical" evidence="7">
    <location>
        <begin position="177"/>
        <end position="199"/>
    </location>
</feature>
<organism evidence="9 10">
    <name type="scientific">Candidatus Nomurabacteria bacterium GW2011_GWA2_35_80</name>
    <dbReference type="NCBI Taxonomy" id="1618733"/>
    <lineage>
        <taxon>Bacteria</taxon>
        <taxon>Candidatus Nomuraibacteriota</taxon>
    </lineage>
</organism>
<keyword evidence="6 7" id="KW-0472">Membrane</keyword>
<evidence type="ECO:0000256" key="1">
    <source>
        <dbReference type="ARBA" id="ARBA00004651"/>
    </source>
</evidence>
<evidence type="ECO:0000313" key="10">
    <source>
        <dbReference type="Proteomes" id="UP000034683"/>
    </source>
</evidence>
<keyword evidence="4 7" id="KW-0812">Transmembrane</keyword>
<dbReference type="Proteomes" id="UP000034683">
    <property type="component" value="Unassembled WGS sequence"/>
</dbReference>
<dbReference type="AlphaFoldDB" id="A0A0G0D0I6"/>